<gene>
    <name evidence="1" type="ORF">F1978_05870</name>
</gene>
<comment type="caution">
    <text evidence="1">The sequence shown here is derived from an EMBL/GenBank/DDBJ whole genome shotgun (WGS) entry which is preliminary data.</text>
</comment>
<sequence length="327" mass="36424">MILKEKLFLANCDSVRQLSPDDVRARFMAGVLFADGVVLSPNLLIDNPAIISLLASKHVQRWFKRDEHNESKLMIRGFGLENGFSLVDYFEHLDANYVVSQLGGVRKAELTAVQASQLKKQLETASDVLTCYQPSIVSLEKKPGALSEQIRLRLAGAATSTTEVAVEAEQQRSVHQRTLALVEQSGKPLGSRSDWYSALGALEIPALQRDQFRLEVVDASYNGLFVGEGEAFVMDRIQVLSRLPLWLLDTGISIGSRREELATLKAGYDLFNFISTLGSEELASILADKALEYAEEKAKAHGVSWCERRNWFGLYPKLTRFMGVELK</sequence>
<protein>
    <submittedName>
        <fullName evidence="1">Uncharacterized protein</fullName>
    </submittedName>
</protein>
<name>A0ABQ6XAI0_9GAMM</name>
<reference evidence="1 2" key="1">
    <citation type="submission" date="2019-09" db="EMBL/GenBank/DDBJ databases">
        <title>The Halomonas whole genome shotgun (WGS).</title>
        <authorList>
            <person name="Xie Z."/>
        </authorList>
    </citation>
    <scope>NUCLEOTIDE SEQUENCE [LARGE SCALE GENOMIC DNA]</scope>
    <source>
        <strain evidence="1 2">NBT06E8</strain>
    </source>
</reference>
<accession>A0ABQ6XAI0</accession>
<dbReference type="EMBL" id="VWRT01000004">
    <property type="protein sequence ID" value="KAE8439021.1"/>
    <property type="molecule type" value="Genomic_DNA"/>
</dbReference>
<keyword evidence="2" id="KW-1185">Reference proteome</keyword>
<evidence type="ECO:0000313" key="1">
    <source>
        <dbReference type="EMBL" id="KAE8439021.1"/>
    </source>
</evidence>
<proteinExistence type="predicted"/>
<organism evidence="1 2">
    <name type="scientific">Vreelandella piezotolerans</name>
    <dbReference type="NCBI Taxonomy" id="2609667"/>
    <lineage>
        <taxon>Bacteria</taxon>
        <taxon>Pseudomonadati</taxon>
        <taxon>Pseudomonadota</taxon>
        <taxon>Gammaproteobacteria</taxon>
        <taxon>Oceanospirillales</taxon>
        <taxon>Halomonadaceae</taxon>
        <taxon>Vreelandella</taxon>
    </lineage>
</organism>
<dbReference type="Proteomes" id="UP000466130">
    <property type="component" value="Unassembled WGS sequence"/>
</dbReference>
<evidence type="ECO:0000313" key="2">
    <source>
        <dbReference type="Proteomes" id="UP000466130"/>
    </source>
</evidence>
<dbReference type="RefSeq" id="WP_153842782.1">
    <property type="nucleotide sequence ID" value="NZ_CP048602.1"/>
</dbReference>